<proteinExistence type="predicted"/>
<dbReference type="Proteomes" id="UP000248764">
    <property type="component" value="Unassembled WGS sequence"/>
</dbReference>
<gene>
    <name evidence="1" type="ORF">C1I92_13205</name>
</gene>
<accession>A0A2W2C4U7</accession>
<reference evidence="1 2" key="1">
    <citation type="submission" date="2018-01" db="EMBL/GenBank/DDBJ databases">
        <title>Draft genome sequence of Jiangella sp. GTF31.</title>
        <authorList>
            <person name="Sahin N."/>
            <person name="Ay H."/>
            <person name="Saygin H."/>
        </authorList>
    </citation>
    <scope>NUCLEOTIDE SEQUENCE [LARGE SCALE GENOMIC DNA]</scope>
    <source>
        <strain evidence="1 2">GTF31</strain>
    </source>
</reference>
<sequence length="139" mass="15279">MSRGRKTQADVAQWFRDHGWVHAESIAASLPGKDINGMPGWAPEVKATRDGSLTGALKQAERNTGENETPFVVWRPDGYGEERVGEWIVALRLADFTDLMTQIEFDQGPEMSPEDALNLDTRVLILEAAVKSLVAGRAS</sequence>
<evidence type="ECO:0000313" key="1">
    <source>
        <dbReference type="EMBL" id="PZF83229.1"/>
    </source>
</evidence>
<dbReference type="AlphaFoldDB" id="A0A2W2C4U7"/>
<dbReference type="RefSeq" id="WP_111255127.1">
    <property type="nucleotide sequence ID" value="NZ_POTW01000027.1"/>
</dbReference>
<name>A0A2W2C4U7_9ACTN</name>
<protein>
    <submittedName>
        <fullName evidence="1">Uncharacterized protein</fullName>
    </submittedName>
</protein>
<dbReference type="EMBL" id="POTW01000027">
    <property type="protein sequence ID" value="PZF83229.1"/>
    <property type="molecule type" value="Genomic_DNA"/>
</dbReference>
<organism evidence="1 2">
    <name type="scientific">Jiangella anatolica</name>
    <dbReference type="NCBI Taxonomy" id="2670374"/>
    <lineage>
        <taxon>Bacteria</taxon>
        <taxon>Bacillati</taxon>
        <taxon>Actinomycetota</taxon>
        <taxon>Actinomycetes</taxon>
        <taxon>Jiangellales</taxon>
        <taxon>Jiangellaceae</taxon>
        <taxon>Jiangella</taxon>
    </lineage>
</organism>
<evidence type="ECO:0000313" key="2">
    <source>
        <dbReference type="Proteomes" id="UP000248764"/>
    </source>
</evidence>
<keyword evidence="2" id="KW-1185">Reference proteome</keyword>
<comment type="caution">
    <text evidence="1">The sequence shown here is derived from an EMBL/GenBank/DDBJ whole genome shotgun (WGS) entry which is preliminary data.</text>
</comment>